<dbReference type="EMBL" id="JASBNA010000013">
    <property type="protein sequence ID" value="KAK7687408.1"/>
    <property type="molecule type" value="Genomic_DNA"/>
</dbReference>
<reference evidence="7 8" key="1">
    <citation type="submission" date="2022-09" db="EMBL/GenBank/DDBJ databases">
        <authorList>
            <person name="Palmer J.M."/>
        </authorList>
    </citation>
    <scope>NUCLEOTIDE SEQUENCE [LARGE SCALE GENOMIC DNA]</scope>
    <source>
        <strain evidence="7 8">DSM 7382</strain>
    </source>
</reference>
<keyword evidence="2 4" id="KW-0689">Ribosomal protein</keyword>
<dbReference type="InterPro" id="IPR002358">
    <property type="entry name" value="Ribosomal_uL6_CS"/>
</dbReference>
<dbReference type="PANTHER" id="PTHR11655:SF14">
    <property type="entry name" value="LARGE RIBOSOMAL SUBUNIT PROTEIN UL6M"/>
    <property type="match status" value="1"/>
</dbReference>
<dbReference type="Proteomes" id="UP001385951">
    <property type="component" value="Unassembled WGS sequence"/>
</dbReference>
<evidence type="ECO:0000313" key="8">
    <source>
        <dbReference type="Proteomes" id="UP001385951"/>
    </source>
</evidence>
<keyword evidence="8" id="KW-1185">Reference proteome</keyword>
<dbReference type="GO" id="GO:0019843">
    <property type="term" value="F:rRNA binding"/>
    <property type="evidence" value="ECO:0007669"/>
    <property type="project" value="InterPro"/>
</dbReference>
<feature type="domain" description="Large ribosomal subunit protein uL6 alpha-beta" evidence="6">
    <location>
        <begin position="575"/>
        <end position="636"/>
    </location>
</feature>
<dbReference type="InterPro" id="IPR000702">
    <property type="entry name" value="Ribosomal_uL6-like"/>
</dbReference>
<feature type="compositionally biased region" description="Low complexity" evidence="5">
    <location>
        <begin position="40"/>
        <end position="52"/>
    </location>
</feature>
<dbReference type="InterPro" id="IPR019906">
    <property type="entry name" value="Ribosomal_uL6_bac-type"/>
</dbReference>
<feature type="compositionally biased region" description="Low complexity" evidence="5">
    <location>
        <begin position="106"/>
        <end position="117"/>
    </location>
</feature>
<dbReference type="InterPro" id="IPR014805">
    <property type="entry name" value="SKG6/TOS2-like"/>
</dbReference>
<dbReference type="PANTHER" id="PTHR11655">
    <property type="entry name" value="60S/50S RIBOSOMAL PROTEIN L6/L9"/>
    <property type="match status" value="1"/>
</dbReference>
<comment type="caution">
    <text evidence="7">The sequence shown here is derived from an EMBL/GenBank/DDBJ whole genome shotgun (WGS) entry which is preliminary data.</text>
</comment>
<evidence type="ECO:0000256" key="2">
    <source>
        <dbReference type="ARBA" id="ARBA00022980"/>
    </source>
</evidence>
<name>A0AAW0GBV1_9APHY</name>
<feature type="compositionally biased region" description="Polar residues" evidence="5">
    <location>
        <begin position="334"/>
        <end position="359"/>
    </location>
</feature>
<gene>
    <name evidence="7" type="ORF">QCA50_009273</name>
</gene>
<organism evidence="7 8">
    <name type="scientific">Cerrena zonata</name>
    <dbReference type="NCBI Taxonomy" id="2478898"/>
    <lineage>
        <taxon>Eukaryota</taxon>
        <taxon>Fungi</taxon>
        <taxon>Dikarya</taxon>
        <taxon>Basidiomycota</taxon>
        <taxon>Agaricomycotina</taxon>
        <taxon>Agaricomycetes</taxon>
        <taxon>Polyporales</taxon>
        <taxon>Cerrenaceae</taxon>
        <taxon>Cerrena</taxon>
    </lineage>
</organism>
<feature type="compositionally biased region" description="Acidic residues" evidence="5">
    <location>
        <begin position="132"/>
        <end position="141"/>
    </location>
</feature>
<proteinExistence type="inferred from homology"/>
<dbReference type="GO" id="GO:0006412">
    <property type="term" value="P:translation"/>
    <property type="evidence" value="ECO:0007669"/>
    <property type="project" value="InterPro"/>
</dbReference>
<feature type="region of interest" description="Disordered" evidence="5">
    <location>
        <begin position="1"/>
        <end position="155"/>
    </location>
</feature>
<evidence type="ECO:0000259" key="6">
    <source>
        <dbReference type="Pfam" id="PF00347"/>
    </source>
</evidence>
<feature type="compositionally biased region" description="Acidic residues" evidence="5">
    <location>
        <begin position="53"/>
        <end position="65"/>
    </location>
</feature>
<feature type="compositionally biased region" description="Basic and acidic residues" evidence="5">
    <location>
        <begin position="75"/>
        <end position="85"/>
    </location>
</feature>
<feature type="region of interest" description="Disordered" evidence="5">
    <location>
        <begin position="334"/>
        <end position="378"/>
    </location>
</feature>
<dbReference type="AlphaFoldDB" id="A0AAW0GBV1"/>
<dbReference type="SUPFAM" id="SSF56053">
    <property type="entry name" value="Ribosomal protein L6"/>
    <property type="match status" value="2"/>
</dbReference>
<evidence type="ECO:0000256" key="4">
    <source>
        <dbReference type="RuleBase" id="RU003869"/>
    </source>
</evidence>
<keyword evidence="3 4" id="KW-0687">Ribonucleoprotein</keyword>
<dbReference type="Gene3D" id="3.90.930.12">
    <property type="entry name" value="Ribosomal protein L6, alpha-beta domain"/>
    <property type="match status" value="2"/>
</dbReference>
<feature type="region of interest" description="Disordered" evidence="5">
    <location>
        <begin position="267"/>
        <end position="292"/>
    </location>
</feature>
<accession>A0AAW0GBV1</accession>
<sequence length="651" mass="71806">MLNKSAGMPAPNIDMSVESPFEDKFEINRKPPTPGSAMKNSNSSSPNMPDPDIGQDSEIEGEGENEAFNFSSNNDDEKADKHTIDSKSMTNGQDDNVTTTETTPGSNNVSAPNNSSNRKSIGLNQFNLLSNDSDDDDEEEKNIDNKPLSPEQDEELKRMKSIYKVYFDRSNTVKTKNGGDEAGTFEHDASNPLPDLQDPNASYDHLKINKDLKGDTTYDKRMTTTSSIYTETPIFSHEEQQYYYNQQQLANDPAFYNQFPLAAPNQVYPYPQQQQPPKPKNLPPLRSLPTASDIRQSTIQTYTDFQPRAKNIVTSPTGKQPFVPIENDGVWTSPVTSPVAGSQSSFQTFGHHQPTSPNSGYVPPLPNAQAGPGAPKVIPSASQLARSSVVMLNPVTEITKQRKFKPAGSLPSGAPILQDFLQAIIRKHQVMFSRIGFTTTRAFSTSRGLMSNIGKVPVRLIEGVELSTQSIPKEFSKTFRKAKQLVNLDNQITIKGPLGELKINVPSFVKISQENNAVSVAVENEEDRVQREIWGTTRTLIQNHVIGTSEGHLSIVKLVGTGFRAILEDEADGSKSVSLKLGFPYIPKLAIPSELNVTSPAPTRLLIQGADKQQVKLFAARIRELKKPEPYKGKGIYVDDETPKLKEKRTG</sequence>
<dbReference type="InterPro" id="IPR036789">
    <property type="entry name" value="Ribosomal_uL6-like_a/b-dom_sf"/>
</dbReference>
<dbReference type="GO" id="GO:0003735">
    <property type="term" value="F:structural constituent of ribosome"/>
    <property type="evidence" value="ECO:0007669"/>
    <property type="project" value="InterPro"/>
</dbReference>
<evidence type="ECO:0000256" key="1">
    <source>
        <dbReference type="ARBA" id="ARBA00009356"/>
    </source>
</evidence>
<dbReference type="PROSITE" id="PS00525">
    <property type="entry name" value="RIBOSOMAL_L6_1"/>
    <property type="match status" value="1"/>
</dbReference>
<feature type="compositionally biased region" description="Polar residues" evidence="5">
    <location>
        <begin position="86"/>
        <end position="105"/>
    </location>
</feature>
<evidence type="ECO:0000256" key="5">
    <source>
        <dbReference type="SAM" id="MobiDB-lite"/>
    </source>
</evidence>
<comment type="similarity">
    <text evidence="1 4">Belongs to the universal ribosomal protein uL6 family.</text>
</comment>
<dbReference type="Pfam" id="PF08693">
    <property type="entry name" value="SKG6"/>
    <property type="match status" value="1"/>
</dbReference>
<dbReference type="PRINTS" id="PR00059">
    <property type="entry name" value="RIBOSOMALL6"/>
</dbReference>
<protein>
    <recommendedName>
        <fullName evidence="6">Large ribosomal subunit protein uL6 alpha-beta domain-containing protein</fullName>
    </recommendedName>
</protein>
<dbReference type="InterPro" id="IPR020040">
    <property type="entry name" value="Ribosomal_uL6_a/b-dom"/>
</dbReference>
<dbReference type="Pfam" id="PF00347">
    <property type="entry name" value="Ribosomal_L6"/>
    <property type="match status" value="2"/>
</dbReference>
<dbReference type="GO" id="GO:0005762">
    <property type="term" value="C:mitochondrial large ribosomal subunit"/>
    <property type="evidence" value="ECO:0007669"/>
    <property type="project" value="TreeGrafter"/>
</dbReference>
<feature type="domain" description="Large ribosomal subunit protein uL6 alpha-beta" evidence="6">
    <location>
        <begin position="488"/>
        <end position="551"/>
    </location>
</feature>
<evidence type="ECO:0000256" key="3">
    <source>
        <dbReference type="ARBA" id="ARBA00023274"/>
    </source>
</evidence>
<evidence type="ECO:0000313" key="7">
    <source>
        <dbReference type="EMBL" id="KAK7687408.1"/>
    </source>
</evidence>